<dbReference type="Proteomes" id="UP001146120">
    <property type="component" value="Unassembled WGS sequence"/>
</dbReference>
<name>A0AAV2Z196_9STRA</name>
<gene>
    <name evidence="2" type="ORF">N0F65_012958</name>
</gene>
<evidence type="ECO:0000256" key="1">
    <source>
        <dbReference type="SAM" id="MobiDB-lite"/>
    </source>
</evidence>
<feature type="compositionally biased region" description="Basic and acidic residues" evidence="1">
    <location>
        <begin position="79"/>
        <end position="105"/>
    </location>
</feature>
<feature type="compositionally biased region" description="Polar residues" evidence="1">
    <location>
        <begin position="106"/>
        <end position="116"/>
    </location>
</feature>
<accession>A0AAV2Z196</accession>
<feature type="region of interest" description="Disordered" evidence="1">
    <location>
        <begin position="79"/>
        <end position="154"/>
    </location>
</feature>
<protein>
    <submittedName>
        <fullName evidence="2">Uncharacterized protein</fullName>
    </submittedName>
</protein>
<reference evidence="2" key="1">
    <citation type="submission" date="2022-11" db="EMBL/GenBank/DDBJ databases">
        <authorList>
            <person name="Morgan W.R."/>
            <person name="Tartar A."/>
        </authorList>
    </citation>
    <scope>NUCLEOTIDE SEQUENCE</scope>
    <source>
        <strain evidence="2">ARSEF 373</strain>
    </source>
</reference>
<evidence type="ECO:0000313" key="2">
    <source>
        <dbReference type="EMBL" id="DBA00427.1"/>
    </source>
</evidence>
<dbReference type="EMBL" id="DAKRPA010000064">
    <property type="protein sequence ID" value="DBA00427.1"/>
    <property type="molecule type" value="Genomic_DNA"/>
</dbReference>
<sequence length="289" mass="32957">MSFSRIWHAINTRGEGEFPLHRFVWYFRGEHRYHWKFCIENVEIGSGSHENKVEAFRAACADAMEFLLSLKLYPENGWHERRSTGKNEREKKTESGRNGRDDKSPNRSVSKPSLRSSVEKDHASTGNLRDTRSGLAREGGRASTPSRTADVEDMSMSEQGKIVQCWVTDCMLTSVACRQSMIRTVRRVQQPHVVVSATRVRCARSEDRSWGNASSADGRAIRLARSTRVLSARCWICCRMASPANGKAKSRAFGIKCPYLFKHTKQPRKLQETGRRFSSVQHWSSRCDI</sequence>
<proteinExistence type="predicted"/>
<evidence type="ECO:0000313" key="3">
    <source>
        <dbReference type="Proteomes" id="UP001146120"/>
    </source>
</evidence>
<reference evidence="2" key="2">
    <citation type="journal article" date="2023" name="Microbiol Resour">
        <title>Decontamination and Annotation of the Draft Genome Sequence of the Oomycete Lagenidium giganteum ARSEF 373.</title>
        <authorList>
            <person name="Morgan W.R."/>
            <person name="Tartar A."/>
        </authorList>
    </citation>
    <scope>NUCLEOTIDE SEQUENCE</scope>
    <source>
        <strain evidence="2">ARSEF 373</strain>
    </source>
</reference>
<dbReference type="AlphaFoldDB" id="A0AAV2Z196"/>
<comment type="caution">
    <text evidence="2">The sequence shown here is derived from an EMBL/GenBank/DDBJ whole genome shotgun (WGS) entry which is preliminary data.</text>
</comment>
<keyword evidence="3" id="KW-1185">Reference proteome</keyword>
<organism evidence="2 3">
    <name type="scientific">Lagenidium giganteum</name>
    <dbReference type="NCBI Taxonomy" id="4803"/>
    <lineage>
        <taxon>Eukaryota</taxon>
        <taxon>Sar</taxon>
        <taxon>Stramenopiles</taxon>
        <taxon>Oomycota</taxon>
        <taxon>Peronosporomycetes</taxon>
        <taxon>Pythiales</taxon>
        <taxon>Pythiaceae</taxon>
    </lineage>
</organism>